<evidence type="ECO:0000313" key="4">
    <source>
        <dbReference type="Proteomes" id="UP000548067"/>
    </source>
</evidence>
<dbReference type="RefSeq" id="WP_169322048.1">
    <property type="nucleotide sequence ID" value="NZ_JABCJF010000008.1"/>
</dbReference>
<dbReference type="AlphaFoldDB" id="A0A848NA97"/>
<protein>
    <submittedName>
        <fullName evidence="3">DUF262 domain-containing protein</fullName>
    </submittedName>
</protein>
<evidence type="ECO:0000313" key="3">
    <source>
        <dbReference type="EMBL" id="NMR35480.1"/>
    </source>
</evidence>
<dbReference type="PANTHER" id="PTHR35149">
    <property type="entry name" value="SLL5132 PROTEIN"/>
    <property type="match status" value="1"/>
</dbReference>
<dbReference type="InterPro" id="IPR004919">
    <property type="entry name" value="GmrSD_N"/>
</dbReference>
<feature type="domain" description="GmrSD restriction endonucleases C-terminal" evidence="2">
    <location>
        <begin position="455"/>
        <end position="590"/>
    </location>
</feature>
<gene>
    <name evidence="3" type="ORF">HIO71_14930</name>
</gene>
<feature type="domain" description="GmrSD restriction endonucleases N-terminal" evidence="1">
    <location>
        <begin position="8"/>
        <end position="224"/>
    </location>
</feature>
<dbReference type="Proteomes" id="UP000548067">
    <property type="component" value="Unassembled WGS sequence"/>
</dbReference>
<dbReference type="Pfam" id="PF03235">
    <property type="entry name" value="GmrSD_N"/>
    <property type="match status" value="1"/>
</dbReference>
<sequence>MELKPINHFYNKRIYIVPPYQRGYSWSQKEIYDLLNDIKHAIQLDSDHYTGTITIDKQDKEERIGLSSYTIYNLVDGQQRFTTITLILSYLLKALQDNTEYLDEVKEKENTYIINKGTYLFRYEIDKVSENYFRSIILEHQNLSSLDESLYTRNLKRAKKDIKDYFQQDSVKGKELDFLSAIENKLQFNEYIVKTTSDIGVVFETMNNRGVGLSDLEIVKNRLLYLTSKINLKDDKHRTKNTIDNINSKWSTILRNLTLPDNTLNEDTFLSNHWIIYRGWTKDNQTKDLLLNKHFTIEQMVKDPSKMLDEINKYVNSLAVTSLHWRFINYPSESNAFIEIDDMGLRSQIQIAFQKLNRLSNSTVRPLLLSFIGIMKSKPHDLLELVNLCEIFSFRLFSMNRKRSDTGKADIYRSCNYWHLNNTDNVILAHAKFYMAWYIDNHGDWDRFDYETKELFDSSKKEGYYSWNGLQYFLYEYEENLRNRQDAKLDFDFASKKSKSIEHIIPQDYKQHWKKELAEVKGKVEIKKNLHSLGNLLLITSDKNSSLRNSDYKTKRIQYKNGSYSEIEVATKFNQWTIKSVKKREKDLLDFLKLRWQTNIIFCNNYPNPYEEEPDITDEVDEDVDDSALL</sequence>
<proteinExistence type="predicted"/>
<organism evidence="3 4">
    <name type="scientific">Chryseobacterium aquaticum</name>
    <dbReference type="NCBI Taxonomy" id="452084"/>
    <lineage>
        <taxon>Bacteria</taxon>
        <taxon>Pseudomonadati</taxon>
        <taxon>Bacteroidota</taxon>
        <taxon>Flavobacteriia</taxon>
        <taxon>Flavobacteriales</taxon>
        <taxon>Weeksellaceae</taxon>
        <taxon>Chryseobacterium group</taxon>
        <taxon>Chryseobacterium</taxon>
    </lineage>
</organism>
<evidence type="ECO:0000259" key="1">
    <source>
        <dbReference type="Pfam" id="PF03235"/>
    </source>
</evidence>
<dbReference type="InterPro" id="IPR011089">
    <property type="entry name" value="GmrSD_C"/>
</dbReference>
<dbReference type="Pfam" id="PF07510">
    <property type="entry name" value="GmrSD_C"/>
    <property type="match status" value="1"/>
</dbReference>
<accession>A0A848NA97</accession>
<evidence type="ECO:0000259" key="2">
    <source>
        <dbReference type="Pfam" id="PF07510"/>
    </source>
</evidence>
<dbReference type="EMBL" id="JABCJF010000008">
    <property type="protein sequence ID" value="NMR35480.1"/>
    <property type="molecule type" value="Genomic_DNA"/>
</dbReference>
<dbReference type="PANTHER" id="PTHR35149:SF1">
    <property type="entry name" value="DUF5655 DOMAIN-CONTAINING PROTEIN"/>
    <property type="match status" value="1"/>
</dbReference>
<name>A0A848NA97_9FLAO</name>
<reference evidence="3 4" key="1">
    <citation type="submission" date="2020-04" db="EMBL/GenBank/DDBJ databases">
        <title>Genome analysis and antimicrobial resistance characteristics of Chryseobacterium aquaticum isolated from farmed salmonids.</title>
        <authorList>
            <person name="Saticioglu I.B."/>
            <person name="Duman M."/>
            <person name="Altun S."/>
        </authorList>
    </citation>
    <scope>NUCLEOTIDE SEQUENCE [LARGE SCALE GENOMIC DNA]</scope>
    <source>
        <strain evidence="3 4">C-174</strain>
    </source>
</reference>
<comment type="caution">
    <text evidence="3">The sequence shown here is derived from an EMBL/GenBank/DDBJ whole genome shotgun (WGS) entry which is preliminary data.</text>
</comment>